<dbReference type="AlphaFoldDB" id="A0A1G2LTW9"/>
<dbReference type="Proteomes" id="UP000178116">
    <property type="component" value="Unassembled WGS sequence"/>
</dbReference>
<evidence type="ECO:0000313" key="3">
    <source>
        <dbReference type="Proteomes" id="UP000178116"/>
    </source>
</evidence>
<keyword evidence="1" id="KW-1133">Transmembrane helix</keyword>
<evidence type="ECO:0000313" key="2">
    <source>
        <dbReference type="EMBL" id="OHA15047.1"/>
    </source>
</evidence>
<protein>
    <submittedName>
        <fullName evidence="2">Uncharacterized protein</fullName>
    </submittedName>
</protein>
<name>A0A1G2LTW9_9BACT</name>
<dbReference type="EMBL" id="MHRA01000030">
    <property type="protein sequence ID" value="OHA15047.1"/>
    <property type="molecule type" value="Genomic_DNA"/>
</dbReference>
<keyword evidence="1" id="KW-0472">Membrane</keyword>
<accession>A0A1G2LTW9</accession>
<organism evidence="2 3">
    <name type="scientific">Candidatus Tagabacteria bacterium RIFCSPLOWO2_01_FULL_42_9</name>
    <dbReference type="NCBI Taxonomy" id="1802296"/>
    <lineage>
        <taxon>Bacteria</taxon>
        <taxon>Candidatus Tagaibacteriota</taxon>
    </lineage>
</organism>
<evidence type="ECO:0000256" key="1">
    <source>
        <dbReference type="SAM" id="Phobius"/>
    </source>
</evidence>
<keyword evidence="1" id="KW-0812">Transmembrane</keyword>
<comment type="caution">
    <text evidence="2">The sequence shown here is derived from an EMBL/GenBank/DDBJ whole genome shotgun (WGS) entry which is preliminary data.</text>
</comment>
<gene>
    <name evidence="2" type="ORF">A3A10_01285</name>
</gene>
<proteinExistence type="predicted"/>
<reference evidence="2 3" key="1">
    <citation type="journal article" date="2016" name="Nat. Commun.">
        <title>Thousands of microbial genomes shed light on interconnected biogeochemical processes in an aquifer system.</title>
        <authorList>
            <person name="Anantharaman K."/>
            <person name="Brown C.T."/>
            <person name="Hug L.A."/>
            <person name="Sharon I."/>
            <person name="Castelle C.J."/>
            <person name="Probst A.J."/>
            <person name="Thomas B.C."/>
            <person name="Singh A."/>
            <person name="Wilkins M.J."/>
            <person name="Karaoz U."/>
            <person name="Brodie E.L."/>
            <person name="Williams K.H."/>
            <person name="Hubbard S.S."/>
            <person name="Banfield J.F."/>
        </authorList>
    </citation>
    <scope>NUCLEOTIDE SEQUENCE [LARGE SCALE GENOMIC DNA]</scope>
</reference>
<feature type="transmembrane region" description="Helical" evidence="1">
    <location>
        <begin position="101"/>
        <end position="119"/>
    </location>
</feature>
<sequence length="156" mass="18338">MTVIIKKENQTAAPEEIMPAFWNKLVNSFLISPKFMPKLFFLKKTTTKYPFFTWGNNSETAARALLFNLLRRTALLETFEETIKLKDFVLPGIKRYFKKTLLFFAAFPLLTISLTSSFLRRFLGGMNRKILYGQLFPPFPSPFLNYRDLFRRSLPF</sequence>